<dbReference type="STRING" id="1802312.A3C06_03825"/>
<sequence length="237" mass="26174">MEIIKSLNRREAAITGAGLLYRYLLSKSDRSTLLLLSGGSSLSIIEALGQNSILPNLSIALVDERWTTNPKDLNLTALKRVGFITKAQEKGIPIVAIEIEETGNPTESAERYENYLKQWRSVFPTGVIIAVLGVGTDAHIAGVLPYPEERAWFEDTFINSRKWVVGYDTKGKGDYPARVSVSLHFLTQEVDFAITYACGPEKQDALTRALNVDGTMSDTPARVLFLMKEAYLCTDAL</sequence>
<evidence type="ECO:0000313" key="3">
    <source>
        <dbReference type="Proteomes" id="UP000177565"/>
    </source>
</evidence>
<dbReference type="Proteomes" id="UP000177565">
    <property type="component" value="Unassembled WGS sequence"/>
</dbReference>
<protein>
    <recommendedName>
        <fullName evidence="1">Glucosamine/galactosamine-6-phosphate isomerase domain-containing protein</fullName>
    </recommendedName>
</protein>
<dbReference type="EMBL" id="MHRQ01000011">
    <property type="protein sequence ID" value="OHA27177.1"/>
    <property type="molecule type" value="Genomic_DNA"/>
</dbReference>
<evidence type="ECO:0000259" key="1">
    <source>
        <dbReference type="Pfam" id="PF01182"/>
    </source>
</evidence>
<accession>A0A1G2MTF6</accession>
<name>A0A1G2MTF6_9BACT</name>
<dbReference type="InterPro" id="IPR006148">
    <property type="entry name" value="Glc/Gal-6P_isomerase"/>
</dbReference>
<proteinExistence type="predicted"/>
<dbReference type="Gene3D" id="3.40.50.1360">
    <property type="match status" value="1"/>
</dbReference>
<organism evidence="2 3">
    <name type="scientific">Candidatus Taylorbacteria bacterium RIFCSPHIGHO2_02_FULL_46_13</name>
    <dbReference type="NCBI Taxonomy" id="1802312"/>
    <lineage>
        <taxon>Bacteria</taxon>
        <taxon>Candidatus Tayloriibacteriota</taxon>
    </lineage>
</organism>
<feature type="domain" description="Glucosamine/galactosamine-6-phosphate isomerase" evidence="1">
    <location>
        <begin position="31"/>
        <end position="224"/>
    </location>
</feature>
<dbReference type="AlphaFoldDB" id="A0A1G2MTF6"/>
<gene>
    <name evidence="2" type="ORF">A3C06_03825</name>
</gene>
<dbReference type="Pfam" id="PF01182">
    <property type="entry name" value="Glucosamine_iso"/>
    <property type="match status" value="1"/>
</dbReference>
<evidence type="ECO:0000313" key="2">
    <source>
        <dbReference type="EMBL" id="OHA27177.1"/>
    </source>
</evidence>
<dbReference type="InterPro" id="IPR037171">
    <property type="entry name" value="NagB/RpiA_transferase-like"/>
</dbReference>
<dbReference type="GO" id="GO:0005975">
    <property type="term" value="P:carbohydrate metabolic process"/>
    <property type="evidence" value="ECO:0007669"/>
    <property type="project" value="InterPro"/>
</dbReference>
<reference evidence="2 3" key="1">
    <citation type="journal article" date="2016" name="Nat. Commun.">
        <title>Thousands of microbial genomes shed light on interconnected biogeochemical processes in an aquifer system.</title>
        <authorList>
            <person name="Anantharaman K."/>
            <person name="Brown C.T."/>
            <person name="Hug L.A."/>
            <person name="Sharon I."/>
            <person name="Castelle C.J."/>
            <person name="Probst A.J."/>
            <person name="Thomas B.C."/>
            <person name="Singh A."/>
            <person name="Wilkins M.J."/>
            <person name="Karaoz U."/>
            <person name="Brodie E.L."/>
            <person name="Williams K.H."/>
            <person name="Hubbard S.S."/>
            <person name="Banfield J.F."/>
        </authorList>
    </citation>
    <scope>NUCLEOTIDE SEQUENCE [LARGE SCALE GENOMIC DNA]</scope>
</reference>
<comment type="caution">
    <text evidence="2">The sequence shown here is derived from an EMBL/GenBank/DDBJ whole genome shotgun (WGS) entry which is preliminary data.</text>
</comment>
<dbReference type="SUPFAM" id="SSF100950">
    <property type="entry name" value="NagB/RpiA/CoA transferase-like"/>
    <property type="match status" value="1"/>
</dbReference>